<keyword evidence="5" id="KW-0378">Hydrolase</keyword>
<evidence type="ECO:0000256" key="8">
    <source>
        <dbReference type="ARBA" id="ARBA00023098"/>
    </source>
</evidence>
<evidence type="ECO:0000256" key="1">
    <source>
        <dbReference type="ARBA" id="ARBA00000798"/>
    </source>
</evidence>
<evidence type="ECO:0000256" key="5">
    <source>
        <dbReference type="ARBA" id="ARBA00022801"/>
    </source>
</evidence>
<evidence type="ECO:0000256" key="7">
    <source>
        <dbReference type="ARBA" id="ARBA00022963"/>
    </source>
</evidence>
<keyword evidence="6" id="KW-0067">ATP-binding</keyword>
<dbReference type="InterPro" id="IPR025202">
    <property type="entry name" value="PLD-like_dom"/>
</dbReference>
<comment type="catalytic activity">
    <reaction evidence="1">
        <text>a 1,2-diacyl-sn-glycero-3-phosphocholine + H2O = a 1,2-diacyl-sn-glycero-3-phosphate + choline + H(+)</text>
        <dbReference type="Rhea" id="RHEA:14445"/>
        <dbReference type="ChEBI" id="CHEBI:15354"/>
        <dbReference type="ChEBI" id="CHEBI:15377"/>
        <dbReference type="ChEBI" id="CHEBI:15378"/>
        <dbReference type="ChEBI" id="CHEBI:57643"/>
        <dbReference type="ChEBI" id="CHEBI:58608"/>
        <dbReference type="EC" id="3.1.4.4"/>
    </reaction>
</comment>
<evidence type="ECO:0000256" key="6">
    <source>
        <dbReference type="ARBA" id="ARBA00022840"/>
    </source>
</evidence>
<dbReference type="InterPro" id="IPR029047">
    <property type="entry name" value="HSP70_peptide-bd_sf"/>
</dbReference>
<keyword evidence="8" id="KW-0443">Lipid metabolism</keyword>
<evidence type="ECO:0000313" key="10">
    <source>
        <dbReference type="EMBL" id="MFB9095996.1"/>
    </source>
</evidence>
<proteinExistence type="inferred from homology"/>
<dbReference type="RefSeq" id="WP_236457387.1">
    <property type="nucleotide sequence ID" value="NZ_CBCSGE010000006.1"/>
</dbReference>
<evidence type="ECO:0000259" key="9">
    <source>
        <dbReference type="PROSITE" id="PS50035"/>
    </source>
</evidence>
<reference evidence="10 11" key="1">
    <citation type="submission" date="2024-09" db="EMBL/GenBank/DDBJ databases">
        <authorList>
            <person name="Sun Q."/>
            <person name="Mori K."/>
        </authorList>
    </citation>
    <scope>NUCLEOTIDE SEQUENCE [LARGE SCALE GENOMIC DNA]</scope>
    <source>
        <strain evidence="10 11">CECT 7955</strain>
    </source>
</reference>
<evidence type="ECO:0000256" key="3">
    <source>
        <dbReference type="ARBA" id="ARBA00012027"/>
    </source>
</evidence>
<name>A0ABV5GKU2_9FLAO</name>
<sequence length="334" mass="38714">MKNMVKAHFENIRQNIIDELDKATEKIVVAVYWFTNQTLFQKLISKVEEGLKVELIIHNDYINNRDSGLNFQNFIDIGGEFYFSNTFNPMHNKFCIIDNKVLINGSYNWTYYAEDRNRENILIIKNEQETLNSFSSEFDRLKSLTEKEEQIRPLTKFEVDEFNLLRARDYLANDIVFQAKATGNKDLIESAFQIAPDNIEVQKNAFDLKLTKRHKLKFSIGSSLQNDKFLIIVPKDTYIPVTKTEIVQTVFDNQTSSGSTIHYGENLKASKNVKFAEMKINGLPKKPAGEAKMKYHFTIDIYGNLKMDKFSLDNGIRQSITKKITGLLEEETEQ</sequence>
<dbReference type="PANTHER" id="PTHR43856:SF1">
    <property type="entry name" value="MITOCHONDRIAL CARDIOLIPIN HYDROLASE"/>
    <property type="match status" value="1"/>
</dbReference>
<comment type="similarity">
    <text evidence="2">Belongs to the phospholipase D family.</text>
</comment>
<dbReference type="Pfam" id="PF13091">
    <property type="entry name" value="PLDc_2"/>
    <property type="match status" value="1"/>
</dbReference>
<dbReference type="SUPFAM" id="SSF100920">
    <property type="entry name" value="Heat shock protein 70kD (HSP70), peptide-binding domain"/>
    <property type="match status" value="1"/>
</dbReference>
<dbReference type="PANTHER" id="PTHR43856">
    <property type="entry name" value="CARDIOLIPIN HYDROLASE"/>
    <property type="match status" value="1"/>
</dbReference>
<keyword evidence="11" id="KW-1185">Reference proteome</keyword>
<protein>
    <recommendedName>
        <fullName evidence="3">phospholipase D</fullName>
        <ecNumber evidence="3">3.1.4.4</ecNumber>
    </recommendedName>
</protein>
<comment type="caution">
    <text evidence="10">The sequence shown here is derived from an EMBL/GenBank/DDBJ whole genome shotgun (WGS) entry which is preliminary data.</text>
</comment>
<keyword evidence="4" id="KW-0547">Nucleotide-binding</keyword>
<evidence type="ECO:0000256" key="2">
    <source>
        <dbReference type="ARBA" id="ARBA00008664"/>
    </source>
</evidence>
<dbReference type="SUPFAM" id="SSF56024">
    <property type="entry name" value="Phospholipase D/nuclease"/>
    <property type="match status" value="1"/>
</dbReference>
<accession>A0ABV5GKU2</accession>
<dbReference type="CDD" id="cd09174">
    <property type="entry name" value="PLDc_Nuc_like_unchar2"/>
    <property type="match status" value="1"/>
</dbReference>
<dbReference type="Pfam" id="PF00012">
    <property type="entry name" value="HSP70"/>
    <property type="match status" value="1"/>
</dbReference>
<dbReference type="Gene3D" id="3.30.870.10">
    <property type="entry name" value="Endonuclease Chain A"/>
    <property type="match status" value="1"/>
</dbReference>
<organism evidence="10 11">
    <name type="scientific">Flavobacterium jumunjinense</name>
    <dbReference type="NCBI Taxonomy" id="998845"/>
    <lineage>
        <taxon>Bacteria</taxon>
        <taxon>Pseudomonadati</taxon>
        <taxon>Bacteroidota</taxon>
        <taxon>Flavobacteriia</taxon>
        <taxon>Flavobacteriales</taxon>
        <taxon>Flavobacteriaceae</taxon>
        <taxon>Flavobacterium</taxon>
    </lineage>
</organism>
<dbReference type="Gene3D" id="2.60.34.10">
    <property type="entry name" value="Substrate Binding Domain Of DNAk, Chain A, domain 1"/>
    <property type="match status" value="1"/>
</dbReference>
<dbReference type="EC" id="3.1.4.4" evidence="3"/>
<dbReference type="PROSITE" id="PS50035">
    <property type="entry name" value="PLD"/>
    <property type="match status" value="1"/>
</dbReference>
<dbReference type="InterPro" id="IPR013126">
    <property type="entry name" value="Hsp_70_fam"/>
</dbReference>
<keyword evidence="7" id="KW-0442">Lipid degradation</keyword>
<evidence type="ECO:0000313" key="11">
    <source>
        <dbReference type="Proteomes" id="UP001589607"/>
    </source>
</evidence>
<feature type="domain" description="PLD phosphodiesterase" evidence="9">
    <location>
        <begin position="86"/>
        <end position="113"/>
    </location>
</feature>
<evidence type="ECO:0000256" key="4">
    <source>
        <dbReference type="ARBA" id="ARBA00022741"/>
    </source>
</evidence>
<dbReference type="Proteomes" id="UP001589607">
    <property type="component" value="Unassembled WGS sequence"/>
</dbReference>
<gene>
    <name evidence="10" type="ORF">ACFFVF_05670</name>
</gene>
<dbReference type="InterPro" id="IPR001736">
    <property type="entry name" value="PLipase_D/transphosphatidylase"/>
</dbReference>
<dbReference type="InterPro" id="IPR051406">
    <property type="entry name" value="PLD_domain"/>
</dbReference>
<dbReference type="EMBL" id="JBHMEY010000012">
    <property type="protein sequence ID" value="MFB9095996.1"/>
    <property type="molecule type" value="Genomic_DNA"/>
</dbReference>